<keyword evidence="8" id="KW-0472">Membrane</keyword>
<dbReference type="Proteomes" id="UP000326380">
    <property type="component" value="Unassembled WGS sequence"/>
</dbReference>
<dbReference type="InterPro" id="IPR036640">
    <property type="entry name" value="ABC1_TM_sf"/>
</dbReference>
<evidence type="ECO:0000256" key="1">
    <source>
        <dbReference type="ARBA" id="ARBA00004651"/>
    </source>
</evidence>
<dbReference type="InterPro" id="IPR039421">
    <property type="entry name" value="Type_1_exporter"/>
</dbReference>
<dbReference type="EMBL" id="VTWU01000004">
    <property type="protein sequence ID" value="KAA9332321.1"/>
    <property type="molecule type" value="Genomic_DNA"/>
</dbReference>
<keyword evidence="3" id="KW-1003">Cell membrane</keyword>
<dbReference type="InterPro" id="IPR003593">
    <property type="entry name" value="AAA+_ATPase"/>
</dbReference>
<name>A0A7L4ZYN7_9BACT</name>
<dbReference type="Gene3D" id="1.20.1560.10">
    <property type="entry name" value="ABC transporter type 1, transmembrane domain"/>
    <property type="match status" value="1"/>
</dbReference>
<comment type="caution">
    <text evidence="9">The sequence shown here is derived from an EMBL/GenBank/DDBJ whole genome shotgun (WGS) entry which is preliminary data.</text>
</comment>
<evidence type="ECO:0000313" key="10">
    <source>
        <dbReference type="Proteomes" id="UP000326380"/>
    </source>
</evidence>
<evidence type="ECO:0000256" key="5">
    <source>
        <dbReference type="ARBA" id="ARBA00022741"/>
    </source>
</evidence>
<dbReference type="FunFam" id="3.40.50.300:FF:000221">
    <property type="entry name" value="Multidrug ABC transporter ATP-binding protein"/>
    <property type="match status" value="1"/>
</dbReference>
<dbReference type="PANTHER" id="PTHR43394:SF1">
    <property type="entry name" value="ATP-BINDING CASSETTE SUB-FAMILY B MEMBER 10, MITOCHONDRIAL"/>
    <property type="match status" value="1"/>
</dbReference>
<dbReference type="PROSITE" id="PS00211">
    <property type="entry name" value="ABC_TRANSPORTER_1"/>
    <property type="match status" value="1"/>
</dbReference>
<dbReference type="PROSITE" id="PS50893">
    <property type="entry name" value="ABC_TRANSPORTER_2"/>
    <property type="match status" value="1"/>
</dbReference>
<dbReference type="SUPFAM" id="SSF52540">
    <property type="entry name" value="P-loop containing nucleoside triphosphate hydrolases"/>
    <property type="match status" value="1"/>
</dbReference>
<dbReference type="RefSeq" id="WP_151079262.1">
    <property type="nucleotide sequence ID" value="NZ_CP047647.1"/>
</dbReference>
<evidence type="ECO:0000313" key="9">
    <source>
        <dbReference type="EMBL" id="KAA9332321.1"/>
    </source>
</evidence>
<evidence type="ECO:0000256" key="6">
    <source>
        <dbReference type="ARBA" id="ARBA00022840"/>
    </source>
</evidence>
<dbReference type="InterPro" id="IPR011527">
    <property type="entry name" value="ABC1_TM_dom"/>
</dbReference>
<dbReference type="InterPro" id="IPR003439">
    <property type="entry name" value="ABC_transporter-like_ATP-bd"/>
</dbReference>
<dbReference type="GO" id="GO:0005524">
    <property type="term" value="F:ATP binding"/>
    <property type="evidence" value="ECO:0007669"/>
    <property type="project" value="UniProtKB-KW"/>
</dbReference>
<reference evidence="9 10" key="1">
    <citation type="submission" date="2019-09" db="EMBL/GenBank/DDBJ databases">
        <title>Genome sequence of Hymenobacter sp. M3.</title>
        <authorList>
            <person name="Srinivasan S."/>
        </authorList>
    </citation>
    <scope>NUCLEOTIDE SEQUENCE [LARGE SCALE GENOMIC DNA]</scope>
    <source>
        <strain evidence="9 10">M3</strain>
    </source>
</reference>
<dbReference type="SMART" id="SM00382">
    <property type="entry name" value="AAA"/>
    <property type="match status" value="1"/>
</dbReference>
<keyword evidence="5" id="KW-0547">Nucleotide-binding</keyword>
<organism evidence="9 10">
    <name type="scientific">Hymenobacter busanensis</name>
    <dbReference type="NCBI Taxonomy" id="2607656"/>
    <lineage>
        <taxon>Bacteria</taxon>
        <taxon>Pseudomonadati</taxon>
        <taxon>Bacteroidota</taxon>
        <taxon>Cytophagia</taxon>
        <taxon>Cytophagales</taxon>
        <taxon>Hymenobacteraceae</taxon>
        <taxon>Hymenobacter</taxon>
    </lineage>
</organism>
<keyword evidence="4" id="KW-0812">Transmembrane</keyword>
<evidence type="ECO:0000256" key="8">
    <source>
        <dbReference type="ARBA" id="ARBA00023136"/>
    </source>
</evidence>
<comment type="subcellular location">
    <subcellularLocation>
        <location evidence="1">Cell membrane</location>
        <topology evidence="1">Multi-pass membrane protein</topology>
    </subcellularLocation>
</comment>
<evidence type="ECO:0000256" key="2">
    <source>
        <dbReference type="ARBA" id="ARBA00022448"/>
    </source>
</evidence>
<dbReference type="PANTHER" id="PTHR43394">
    <property type="entry name" value="ATP-DEPENDENT PERMEASE MDL1, MITOCHONDRIAL"/>
    <property type="match status" value="1"/>
</dbReference>
<evidence type="ECO:0000256" key="7">
    <source>
        <dbReference type="ARBA" id="ARBA00022989"/>
    </source>
</evidence>
<dbReference type="AlphaFoldDB" id="A0A7L4ZYN7"/>
<keyword evidence="2" id="KW-0813">Transport</keyword>
<dbReference type="Pfam" id="PF00664">
    <property type="entry name" value="ABC_membrane"/>
    <property type="match status" value="1"/>
</dbReference>
<dbReference type="GO" id="GO:0016887">
    <property type="term" value="F:ATP hydrolysis activity"/>
    <property type="evidence" value="ECO:0007669"/>
    <property type="project" value="InterPro"/>
</dbReference>
<dbReference type="GO" id="GO:0005886">
    <property type="term" value="C:plasma membrane"/>
    <property type="evidence" value="ECO:0007669"/>
    <property type="project" value="UniProtKB-SubCell"/>
</dbReference>
<gene>
    <name evidence="9" type="ORF">F0P96_12650</name>
</gene>
<evidence type="ECO:0000256" key="4">
    <source>
        <dbReference type="ARBA" id="ARBA00022692"/>
    </source>
</evidence>
<dbReference type="Gene3D" id="3.40.50.300">
    <property type="entry name" value="P-loop containing nucleotide triphosphate hydrolases"/>
    <property type="match status" value="1"/>
</dbReference>
<keyword evidence="10" id="KW-1185">Reference proteome</keyword>
<protein>
    <submittedName>
        <fullName evidence="9">ABC transporter ATP-binding protein</fullName>
    </submittedName>
</protein>
<keyword evidence="6 9" id="KW-0067">ATP-binding</keyword>
<dbReference type="Pfam" id="PF00005">
    <property type="entry name" value="ABC_tran"/>
    <property type="match status" value="1"/>
</dbReference>
<keyword evidence="7" id="KW-1133">Transmembrane helix</keyword>
<dbReference type="InterPro" id="IPR027417">
    <property type="entry name" value="P-loop_NTPase"/>
</dbReference>
<sequence>MNTVQLLARLSRYVFRYAGQLVFLIIIGLLGVVFEVLKPLPIKLVIDNVLGSQPVPALLTRLTGPAAFVHDKSQLLLALVVFTGVVTIGGAVFSAAVVRLTVALGRKLVYDLSLELYRKLQQMSLTFYAQNKLGDLLTRITGDVFVVYFVVAQIIVPAIISVVCMGAMLYVMVQLDLVLALIAISVVPLLILALALFFKPMDQTTAAQFARQGELSAFVQQSLTGIKTIQSFAREQLMFQKLEQQAADFGNAFQKATVVGTTYNQLTALITGLAAAALLGVGAYRGLQGHLTAGDLFIFIGYVSALYAPVNALSTAVGAAIAVVSRSRRVFEILDSEDVVPEVPGAVALDASGLITFHDVSFGYATSSGPPREVLQGISFQVLPGQVIAIVGPTGAGKTSIISLLLRFYDPWRGHISLDGLDLRELQLQSLRENMSLVLQEPLLFPISILDNIRFGNPEATMEEVVEAAQAAQAHDFIRKLPDGYDTVVGELSATLSGGEKQRIAIARAFLKKAPILILDEPTSALDSLTEARIFKALDRFAQRKTVFIISHKFSTIRHADQIVIIKDGQVAEHGTHQDLLARGEVYADLYKHQHIS</sequence>
<proteinExistence type="predicted"/>
<accession>A0A7L4ZYN7</accession>
<evidence type="ECO:0000256" key="3">
    <source>
        <dbReference type="ARBA" id="ARBA00022475"/>
    </source>
</evidence>
<dbReference type="InterPro" id="IPR017871">
    <property type="entry name" value="ABC_transporter-like_CS"/>
</dbReference>
<dbReference type="PROSITE" id="PS50929">
    <property type="entry name" value="ABC_TM1F"/>
    <property type="match status" value="1"/>
</dbReference>
<dbReference type="SUPFAM" id="SSF90123">
    <property type="entry name" value="ABC transporter transmembrane region"/>
    <property type="match status" value="1"/>
</dbReference>
<dbReference type="GO" id="GO:0015421">
    <property type="term" value="F:ABC-type oligopeptide transporter activity"/>
    <property type="evidence" value="ECO:0007669"/>
    <property type="project" value="TreeGrafter"/>
</dbReference>